<evidence type="ECO:0000256" key="6">
    <source>
        <dbReference type="PROSITE-ProRule" id="PRU00146"/>
    </source>
</evidence>
<evidence type="ECO:0000259" key="9">
    <source>
        <dbReference type="PROSITE" id="PS50016"/>
    </source>
</evidence>
<sequence>KETKSAKKKRKHRSGSSEGDDEQSGSSAKQTPSQKKKTQLPVTCGEVEGTLIRDKLARGEKCILVDKKQFTPSEFEKLAGKGSAKNWKLSIRCKDTPLGKLIKDGHLKAAVYKRRIKQVRAKQQQQRNLRCRFLHNTNRQHNSRGGADVNLDHCKTKFKVTCGALTGTLYKFRFASGKCGKSIRTELSWMSPEEFVNTALNQRDAAWRKDILYEGEPLSALIEANVLILHSLLCKCKRCKPKDEDLDDEKNDDECCICKSDGEEDLVECDQCPRSFHQNCHLPHIDDTTVEDDNQWLCTFCVFKLTEECRYPDEQRTEAVMSRQISQHLLECQYLLLYLCNADEEQIFATNPRQYTPMWLDKIADRLQRNEYQTVGEFVSDVQLIFTNSATYNRVRKRWRHLALSYRKP</sequence>
<keyword evidence="4 5" id="KW-0103">Bromodomain</keyword>
<dbReference type="InterPro" id="IPR011011">
    <property type="entry name" value="Znf_FYVE_PHD"/>
</dbReference>
<dbReference type="SUPFAM" id="SSF57903">
    <property type="entry name" value="FYVE/PHD zinc finger"/>
    <property type="match status" value="1"/>
</dbReference>
<evidence type="ECO:0000256" key="4">
    <source>
        <dbReference type="ARBA" id="ARBA00023117"/>
    </source>
</evidence>
<dbReference type="PROSITE" id="PS50014">
    <property type="entry name" value="BROMODOMAIN_2"/>
    <property type="match status" value="1"/>
</dbReference>
<dbReference type="Proteomes" id="UP000028760">
    <property type="component" value="Unassembled WGS sequence"/>
</dbReference>
<feature type="domain" description="PHD-type" evidence="9">
    <location>
        <begin position="252"/>
        <end position="304"/>
    </location>
</feature>
<keyword evidence="3" id="KW-0862">Zinc</keyword>
<dbReference type="Gene3D" id="3.10.390.10">
    <property type="entry name" value="SAND domain-like"/>
    <property type="match status" value="2"/>
</dbReference>
<evidence type="ECO:0000259" key="8">
    <source>
        <dbReference type="PROSITE" id="PS50014"/>
    </source>
</evidence>
<dbReference type="InterPro" id="IPR001965">
    <property type="entry name" value="Znf_PHD"/>
</dbReference>
<organism evidence="11 12">
    <name type="scientific">Poecilia formosa</name>
    <name type="common">Amazon molly</name>
    <name type="synonym">Limia formosa</name>
    <dbReference type="NCBI Taxonomy" id="48698"/>
    <lineage>
        <taxon>Eukaryota</taxon>
        <taxon>Metazoa</taxon>
        <taxon>Chordata</taxon>
        <taxon>Craniata</taxon>
        <taxon>Vertebrata</taxon>
        <taxon>Euteleostomi</taxon>
        <taxon>Actinopterygii</taxon>
        <taxon>Neopterygii</taxon>
        <taxon>Teleostei</taxon>
        <taxon>Neoteleostei</taxon>
        <taxon>Acanthomorphata</taxon>
        <taxon>Ovalentaria</taxon>
        <taxon>Atherinomorphae</taxon>
        <taxon>Cyprinodontiformes</taxon>
        <taxon>Poeciliidae</taxon>
        <taxon>Poeciliinae</taxon>
        <taxon>Poecilia</taxon>
    </lineage>
</organism>
<dbReference type="Pfam" id="PF00439">
    <property type="entry name" value="Bromodomain"/>
    <property type="match status" value="1"/>
</dbReference>
<dbReference type="CDD" id="cd04369">
    <property type="entry name" value="Bromodomain"/>
    <property type="match status" value="1"/>
</dbReference>
<feature type="domain" description="SAND" evidence="10">
    <location>
        <begin position="29"/>
        <end position="108"/>
    </location>
</feature>
<reference evidence="11" key="2">
    <citation type="submission" date="2025-08" db="UniProtKB">
        <authorList>
            <consortium name="Ensembl"/>
        </authorList>
    </citation>
    <scope>IDENTIFICATION</scope>
</reference>
<dbReference type="InterPro" id="IPR013083">
    <property type="entry name" value="Znf_RING/FYVE/PHD"/>
</dbReference>
<dbReference type="PANTHER" id="PTHR46386:SF1">
    <property type="entry name" value="NUCLEAR BODY PROTEIN SP140-LIKE PROTEIN"/>
    <property type="match status" value="1"/>
</dbReference>
<reference evidence="12" key="1">
    <citation type="submission" date="2013-10" db="EMBL/GenBank/DDBJ databases">
        <authorList>
            <person name="Schartl M."/>
            <person name="Warren W."/>
        </authorList>
    </citation>
    <scope>NUCLEOTIDE SEQUENCE [LARGE SCALE GENOMIC DNA]</scope>
    <source>
        <strain evidence="12">female</strain>
    </source>
</reference>
<dbReference type="Pfam" id="PF00628">
    <property type="entry name" value="PHD"/>
    <property type="match status" value="1"/>
</dbReference>
<protein>
    <submittedName>
        <fullName evidence="11">SP110 nuclear antigen, tandem duplicate 3</fullName>
    </submittedName>
</protein>
<dbReference type="PROSITE" id="PS50864">
    <property type="entry name" value="SAND"/>
    <property type="match status" value="2"/>
</dbReference>
<dbReference type="Pfam" id="PF01342">
    <property type="entry name" value="SAND"/>
    <property type="match status" value="2"/>
</dbReference>
<name>A0A096LZ36_POEFO</name>
<evidence type="ECO:0000313" key="12">
    <source>
        <dbReference type="Proteomes" id="UP000028760"/>
    </source>
</evidence>
<dbReference type="InterPro" id="IPR000770">
    <property type="entry name" value="SAND_dom"/>
</dbReference>
<dbReference type="InterPro" id="IPR043563">
    <property type="entry name" value="Sp110/Sp140/Sp140L-like"/>
</dbReference>
<dbReference type="SUPFAM" id="SSF47370">
    <property type="entry name" value="Bromodomain"/>
    <property type="match status" value="1"/>
</dbReference>
<feature type="region of interest" description="Disordered" evidence="7">
    <location>
        <begin position="1"/>
        <end position="41"/>
    </location>
</feature>
<reference evidence="11" key="3">
    <citation type="submission" date="2025-09" db="UniProtKB">
        <authorList>
            <consortium name="Ensembl"/>
        </authorList>
    </citation>
    <scope>IDENTIFICATION</scope>
</reference>
<feature type="domain" description="SAND" evidence="10">
    <location>
        <begin position="146"/>
        <end position="228"/>
    </location>
</feature>
<dbReference type="SMART" id="SM00258">
    <property type="entry name" value="SAND"/>
    <property type="match status" value="2"/>
</dbReference>
<dbReference type="SUPFAM" id="SSF63763">
    <property type="entry name" value="SAND domain-like"/>
    <property type="match status" value="2"/>
</dbReference>
<keyword evidence="2 6" id="KW-0863">Zinc-finger</keyword>
<dbReference type="Gene3D" id="3.30.40.10">
    <property type="entry name" value="Zinc/RING finger domain, C3HC4 (zinc finger)"/>
    <property type="match status" value="1"/>
</dbReference>
<evidence type="ECO:0000256" key="7">
    <source>
        <dbReference type="SAM" id="MobiDB-lite"/>
    </source>
</evidence>
<evidence type="ECO:0000256" key="2">
    <source>
        <dbReference type="ARBA" id="ARBA00022771"/>
    </source>
</evidence>
<dbReference type="PROSITE" id="PS50016">
    <property type="entry name" value="ZF_PHD_2"/>
    <property type="match status" value="1"/>
</dbReference>
<feature type="compositionally biased region" description="Basic residues" evidence="7">
    <location>
        <begin position="1"/>
        <end position="14"/>
    </location>
</feature>
<dbReference type="GO" id="GO:0008270">
    <property type="term" value="F:zinc ion binding"/>
    <property type="evidence" value="ECO:0007669"/>
    <property type="project" value="UniProtKB-KW"/>
</dbReference>
<feature type="domain" description="Bromo" evidence="8">
    <location>
        <begin position="357"/>
        <end position="393"/>
    </location>
</feature>
<evidence type="ECO:0000256" key="1">
    <source>
        <dbReference type="ARBA" id="ARBA00022723"/>
    </source>
</evidence>
<evidence type="ECO:0000256" key="5">
    <source>
        <dbReference type="PROSITE-ProRule" id="PRU00035"/>
    </source>
</evidence>
<dbReference type="GO" id="GO:0003677">
    <property type="term" value="F:DNA binding"/>
    <property type="evidence" value="ECO:0007669"/>
    <property type="project" value="InterPro"/>
</dbReference>
<dbReference type="EMBL" id="AYCK01010965">
    <property type="status" value="NOT_ANNOTATED_CDS"/>
    <property type="molecule type" value="Genomic_DNA"/>
</dbReference>
<dbReference type="GeneTree" id="ENSGT00940000166738"/>
<dbReference type="InterPro" id="IPR019787">
    <property type="entry name" value="Znf_PHD-finger"/>
</dbReference>
<accession>A0A096LZ36</accession>
<proteinExistence type="predicted"/>
<dbReference type="SMART" id="SM00297">
    <property type="entry name" value="BROMO"/>
    <property type="match status" value="1"/>
</dbReference>
<dbReference type="InterPro" id="IPR010919">
    <property type="entry name" value="SAND-like_dom_sf"/>
</dbReference>
<evidence type="ECO:0000256" key="3">
    <source>
        <dbReference type="ARBA" id="ARBA00022833"/>
    </source>
</evidence>
<dbReference type="AlphaFoldDB" id="A0A096LZ36"/>
<dbReference type="GO" id="GO:0000981">
    <property type="term" value="F:DNA-binding transcription factor activity, RNA polymerase II-specific"/>
    <property type="evidence" value="ECO:0007669"/>
    <property type="project" value="TreeGrafter"/>
</dbReference>
<dbReference type="SMART" id="SM00249">
    <property type="entry name" value="PHD"/>
    <property type="match status" value="1"/>
</dbReference>
<dbReference type="GO" id="GO:0005634">
    <property type="term" value="C:nucleus"/>
    <property type="evidence" value="ECO:0007669"/>
    <property type="project" value="TreeGrafter"/>
</dbReference>
<dbReference type="Gene3D" id="1.20.920.10">
    <property type="entry name" value="Bromodomain-like"/>
    <property type="match status" value="1"/>
</dbReference>
<dbReference type="PANTHER" id="PTHR46386">
    <property type="entry name" value="NUCLEAR BODY PROTEIN SP140"/>
    <property type="match status" value="1"/>
</dbReference>
<keyword evidence="1" id="KW-0479">Metal-binding</keyword>
<evidence type="ECO:0000313" key="11">
    <source>
        <dbReference type="Ensembl" id="ENSPFOP00000024427.1"/>
    </source>
</evidence>
<evidence type="ECO:0000259" key="10">
    <source>
        <dbReference type="PROSITE" id="PS50864"/>
    </source>
</evidence>
<dbReference type="Ensembl" id="ENSPFOT00000023975.1">
    <property type="protein sequence ID" value="ENSPFOP00000024427.1"/>
    <property type="gene ID" value="ENSPFOG00000006241.2"/>
</dbReference>
<dbReference type="InterPro" id="IPR036427">
    <property type="entry name" value="Bromodomain-like_sf"/>
</dbReference>
<keyword evidence="12" id="KW-1185">Reference proteome</keyword>
<dbReference type="InterPro" id="IPR001487">
    <property type="entry name" value="Bromodomain"/>
</dbReference>